<dbReference type="Proteomes" id="UP001432027">
    <property type="component" value="Unassembled WGS sequence"/>
</dbReference>
<dbReference type="PANTHER" id="PTHR34401">
    <property type="entry name" value="PROTEIN CBG12388-RELATED"/>
    <property type="match status" value="1"/>
</dbReference>
<sequence length="515" mass="56700">RLLSFALLLLISASPALSAPTVPSTTLEEVTDVSVKESEIHTVTVPTEEETEIAAEMVNSTTEPKTEAVPETVTVPEPVETATVVEETVPEQETQPDVIETKAEEVTVNTAPETTIATIKEISEVTEIVATSEAGQVTEPTVPSLQKKTDEIDVAEPETKPVEEVLDNAQKTTDEVILATKAEDTVEHTTTESVSTEHAKTIEDAVPTDQTIAPNVTVPNVSVAVPEESTTVTDESATVPEASVVESDESVTVPEQSTTVPVETATVSEKSVIVTKVDDKKERLAKIERELTMAMKELAKLNTPVVGADHGVNEISGTVKMCTCEEADACRKESTDQMGLCMNTCTKHIQEYGSETESYIDCFKQNNASIVEAEQCFFDNNVNYCSTDEEKKFIEKPKWDDLTNITYASDTDKAIKQNYLWKQHGNKYHTMQHFFHCTKHCMHKKIHTCTKAKGCSIRMPAREEFAKKMHTCIKNNDKIAQSIRNTCQCLAWRKGVKELRGACVVIGNSYYVDKA</sequence>
<comment type="caution">
    <text evidence="2">The sequence shown here is derived from an EMBL/GenBank/DDBJ whole genome shotgun (WGS) entry which is preliminary data.</text>
</comment>
<reference evidence="2" key="1">
    <citation type="submission" date="2023-10" db="EMBL/GenBank/DDBJ databases">
        <title>Genome assembly of Pristionchus species.</title>
        <authorList>
            <person name="Yoshida K."/>
            <person name="Sommer R.J."/>
        </authorList>
    </citation>
    <scope>NUCLEOTIDE SEQUENCE</scope>
    <source>
        <strain evidence="2">RS0144</strain>
    </source>
</reference>
<proteinExistence type="predicted"/>
<dbReference type="EMBL" id="BTSX01000004">
    <property type="protein sequence ID" value="GMS96588.1"/>
    <property type="molecule type" value="Genomic_DNA"/>
</dbReference>
<feature type="non-terminal residue" evidence="2">
    <location>
        <position position="1"/>
    </location>
</feature>
<protein>
    <submittedName>
        <fullName evidence="2">Uncharacterized protein</fullName>
    </submittedName>
</protein>
<feature type="signal peptide" evidence="1">
    <location>
        <begin position="1"/>
        <end position="18"/>
    </location>
</feature>
<evidence type="ECO:0000313" key="3">
    <source>
        <dbReference type="Proteomes" id="UP001432027"/>
    </source>
</evidence>
<organism evidence="2 3">
    <name type="scientific">Pristionchus entomophagus</name>
    <dbReference type="NCBI Taxonomy" id="358040"/>
    <lineage>
        <taxon>Eukaryota</taxon>
        <taxon>Metazoa</taxon>
        <taxon>Ecdysozoa</taxon>
        <taxon>Nematoda</taxon>
        <taxon>Chromadorea</taxon>
        <taxon>Rhabditida</taxon>
        <taxon>Rhabditina</taxon>
        <taxon>Diplogasteromorpha</taxon>
        <taxon>Diplogasteroidea</taxon>
        <taxon>Neodiplogasteridae</taxon>
        <taxon>Pristionchus</taxon>
    </lineage>
</organism>
<name>A0AAV5TRE0_9BILA</name>
<evidence type="ECO:0000256" key="1">
    <source>
        <dbReference type="SAM" id="SignalP"/>
    </source>
</evidence>
<gene>
    <name evidence="2" type="ORF">PENTCL1PPCAC_18763</name>
</gene>
<keyword evidence="1" id="KW-0732">Signal</keyword>
<keyword evidence="3" id="KW-1185">Reference proteome</keyword>
<accession>A0AAV5TRE0</accession>
<feature type="chain" id="PRO_5043944021" evidence="1">
    <location>
        <begin position="19"/>
        <end position="515"/>
    </location>
</feature>
<evidence type="ECO:0000313" key="2">
    <source>
        <dbReference type="EMBL" id="GMS96588.1"/>
    </source>
</evidence>
<dbReference type="AlphaFoldDB" id="A0AAV5TRE0"/>
<dbReference type="PANTHER" id="PTHR34401:SF6">
    <property type="entry name" value="DUF19 DOMAIN-CONTAINING PROTEIN"/>
    <property type="match status" value="1"/>
</dbReference>